<dbReference type="PIRSF" id="PIRSF020623">
    <property type="entry name" value="PaaX"/>
    <property type="match status" value="1"/>
</dbReference>
<feature type="domain" description="Transcriptional repressor PaaX-like C-terminal" evidence="2">
    <location>
        <begin position="196"/>
        <end position="297"/>
    </location>
</feature>
<gene>
    <name evidence="4" type="ORF">GCM10023081_14810</name>
</gene>
<evidence type="ECO:0000313" key="4">
    <source>
        <dbReference type="EMBL" id="GAA3677556.1"/>
    </source>
</evidence>
<proteinExistence type="predicted"/>
<name>A0ABP7C4P2_9MICC</name>
<feature type="domain" description="Transcriptional repressor PaaX-like central Cas2-like" evidence="3">
    <location>
        <begin position="113"/>
        <end position="181"/>
    </location>
</feature>
<comment type="caution">
    <text evidence="4">The sequence shown here is derived from an EMBL/GenBank/DDBJ whole genome shotgun (WGS) entry which is preliminary data.</text>
</comment>
<dbReference type="Pfam" id="PF08223">
    <property type="entry name" value="PaaX_C"/>
    <property type="match status" value="1"/>
</dbReference>
<dbReference type="InterPro" id="IPR013225">
    <property type="entry name" value="PaaX_C"/>
</dbReference>
<organism evidence="4 5">
    <name type="scientific">Arthrobacter ginkgonis</name>
    <dbReference type="NCBI Taxonomy" id="1630594"/>
    <lineage>
        <taxon>Bacteria</taxon>
        <taxon>Bacillati</taxon>
        <taxon>Actinomycetota</taxon>
        <taxon>Actinomycetes</taxon>
        <taxon>Micrococcales</taxon>
        <taxon>Micrococcaceae</taxon>
        <taxon>Arthrobacter</taxon>
    </lineage>
</organism>
<evidence type="ECO:0000259" key="1">
    <source>
        <dbReference type="Pfam" id="PF07848"/>
    </source>
</evidence>
<protein>
    <submittedName>
        <fullName evidence="4">PaaX family transcriptional regulator C-terminal domain-containing protein</fullName>
    </submittedName>
</protein>
<feature type="domain" description="Transcriptional repressor PaaX-like N-terminal" evidence="1">
    <location>
        <begin position="25"/>
        <end position="91"/>
    </location>
</feature>
<dbReference type="Pfam" id="PF07848">
    <property type="entry name" value="PaaX"/>
    <property type="match status" value="1"/>
</dbReference>
<dbReference type="Gene3D" id="3.30.70.2650">
    <property type="match status" value="1"/>
</dbReference>
<dbReference type="InterPro" id="IPR036388">
    <property type="entry name" value="WH-like_DNA-bd_sf"/>
</dbReference>
<dbReference type="InterPro" id="IPR011965">
    <property type="entry name" value="PaaX_trns_reg"/>
</dbReference>
<evidence type="ECO:0000259" key="3">
    <source>
        <dbReference type="Pfam" id="PF20803"/>
    </source>
</evidence>
<dbReference type="PANTHER" id="PTHR30319:SF1">
    <property type="entry name" value="TRANSCRIPTIONAL REPRESSOR PAAX"/>
    <property type="match status" value="1"/>
</dbReference>
<dbReference type="EMBL" id="BAABEO010000009">
    <property type="protein sequence ID" value="GAA3677556.1"/>
    <property type="molecule type" value="Genomic_DNA"/>
</dbReference>
<dbReference type="InterPro" id="IPR048846">
    <property type="entry name" value="PaaX-like_central"/>
</dbReference>
<dbReference type="InterPro" id="IPR012906">
    <property type="entry name" value="PaaX-like_N"/>
</dbReference>
<dbReference type="Proteomes" id="UP001500752">
    <property type="component" value="Unassembled WGS sequence"/>
</dbReference>
<accession>A0ABP7C4P2</accession>
<evidence type="ECO:0000259" key="2">
    <source>
        <dbReference type="Pfam" id="PF08223"/>
    </source>
</evidence>
<dbReference type="Pfam" id="PF20803">
    <property type="entry name" value="PaaX_M"/>
    <property type="match status" value="1"/>
</dbReference>
<reference evidence="5" key="1">
    <citation type="journal article" date="2019" name="Int. J. Syst. Evol. Microbiol.">
        <title>The Global Catalogue of Microorganisms (GCM) 10K type strain sequencing project: providing services to taxonomists for standard genome sequencing and annotation.</title>
        <authorList>
            <consortium name="The Broad Institute Genomics Platform"/>
            <consortium name="The Broad Institute Genome Sequencing Center for Infectious Disease"/>
            <person name="Wu L."/>
            <person name="Ma J."/>
        </authorList>
    </citation>
    <scope>NUCLEOTIDE SEQUENCE [LARGE SCALE GENOMIC DNA]</scope>
    <source>
        <strain evidence="5">JCM 30742</strain>
    </source>
</reference>
<keyword evidence="5" id="KW-1185">Reference proteome</keyword>
<evidence type="ECO:0000313" key="5">
    <source>
        <dbReference type="Proteomes" id="UP001500752"/>
    </source>
</evidence>
<dbReference type="PANTHER" id="PTHR30319">
    <property type="entry name" value="PHENYLACETIC ACID REGULATOR-RELATED TRANSCRIPTIONAL REPRESSOR"/>
    <property type="match status" value="1"/>
</dbReference>
<sequence length="306" mass="33717">MSAGLATGTAGAASPVPATGAVRHQQLLVTLYGLYSREPGSALPVATLIGLLGDLGYDAPGVRSAVSRLKSKGILRSTKRGGAAAYELSEDLQRVFAEGDQRIFSERRGDGANEWVLALFSVPETQRHLRHQLRSLLGDLGFGTVAAGVWIASAAVVGRTRELLAERGLDGFVEFFRGDYLFADATEIRAKVATWWDLDAIDALMAEFLADFGDAEDLWTRLVGDDPATALREATPEICRDAFRYYIPMLTLWRRLPYRDPNLPLEYLPEGWKEPQARRAFVHTHRLIAPLAARHAQRIIGEHRVP</sequence>
<dbReference type="Gene3D" id="1.10.10.10">
    <property type="entry name" value="Winged helix-like DNA-binding domain superfamily/Winged helix DNA-binding domain"/>
    <property type="match status" value="1"/>
</dbReference>